<dbReference type="AlphaFoldDB" id="A0A2J6RN48"/>
<name>A0A2J6RN48_HYAVF</name>
<dbReference type="Proteomes" id="UP000235786">
    <property type="component" value="Unassembled WGS sequence"/>
</dbReference>
<keyword evidence="2" id="KW-1185">Reference proteome</keyword>
<dbReference type="OrthoDB" id="2567457at2759"/>
<evidence type="ECO:0000313" key="2">
    <source>
        <dbReference type="Proteomes" id="UP000235786"/>
    </source>
</evidence>
<feature type="non-terminal residue" evidence="1">
    <location>
        <position position="145"/>
    </location>
</feature>
<dbReference type="EMBL" id="KZ613946">
    <property type="protein sequence ID" value="PMD39928.1"/>
    <property type="molecule type" value="Genomic_DNA"/>
</dbReference>
<protein>
    <submittedName>
        <fullName evidence="1">Uncharacterized protein</fullName>
    </submittedName>
</protein>
<proteinExistence type="predicted"/>
<evidence type="ECO:0000313" key="1">
    <source>
        <dbReference type="EMBL" id="PMD39928.1"/>
    </source>
</evidence>
<dbReference type="PANTHER" id="PTHR34846:SF11">
    <property type="entry name" value="4-CARBOXYMUCONOLACTONE DECARBOXYLASE FAMILY PROTEIN (AFU_ORTHOLOGUE AFUA_6G11590)"/>
    <property type="match status" value="1"/>
</dbReference>
<gene>
    <name evidence="1" type="ORF">L207DRAFT_382665</name>
</gene>
<dbReference type="Gene3D" id="1.20.1290.10">
    <property type="entry name" value="AhpD-like"/>
    <property type="match status" value="1"/>
</dbReference>
<dbReference type="SUPFAM" id="SSF69118">
    <property type="entry name" value="AhpD-like"/>
    <property type="match status" value="1"/>
</dbReference>
<dbReference type="STRING" id="1149755.A0A2J6RN48"/>
<dbReference type="InterPro" id="IPR029032">
    <property type="entry name" value="AhpD-like"/>
</dbReference>
<reference evidence="1 2" key="1">
    <citation type="submission" date="2016-04" db="EMBL/GenBank/DDBJ databases">
        <title>A degradative enzymes factory behind the ericoid mycorrhizal symbiosis.</title>
        <authorList>
            <consortium name="DOE Joint Genome Institute"/>
            <person name="Martino E."/>
            <person name="Morin E."/>
            <person name="Grelet G."/>
            <person name="Kuo A."/>
            <person name="Kohler A."/>
            <person name="Daghino S."/>
            <person name="Barry K."/>
            <person name="Choi C."/>
            <person name="Cichocki N."/>
            <person name="Clum A."/>
            <person name="Copeland A."/>
            <person name="Hainaut M."/>
            <person name="Haridas S."/>
            <person name="Labutti K."/>
            <person name="Lindquist E."/>
            <person name="Lipzen A."/>
            <person name="Khouja H.-R."/>
            <person name="Murat C."/>
            <person name="Ohm R."/>
            <person name="Olson A."/>
            <person name="Spatafora J."/>
            <person name="Veneault-Fourrey C."/>
            <person name="Henrissat B."/>
            <person name="Grigoriev I."/>
            <person name="Martin F."/>
            <person name="Perotto S."/>
        </authorList>
    </citation>
    <scope>NUCLEOTIDE SEQUENCE [LARGE SCALE GENOMIC DNA]</scope>
    <source>
        <strain evidence="1 2">F</strain>
    </source>
</reference>
<feature type="non-terminal residue" evidence="1">
    <location>
        <position position="1"/>
    </location>
</feature>
<organism evidence="1 2">
    <name type="scientific">Hyaloscypha variabilis (strain UAMH 11265 / GT02V1 / F)</name>
    <name type="common">Meliniomyces variabilis</name>
    <dbReference type="NCBI Taxonomy" id="1149755"/>
    <lineage>
        <taxon>Eukaryota</taxon>
        <taxon>Fungi</taxon>
        <taxon>Dikarya</taxon>
        <taxon>Ascomycota</taxon>
        <taxon>Pezizomycotina</taxon>
        <taxon>Leotiomycetes</taxon>
        <taxon>Helotiales</taxon>
        <taxon>Hyaloscyphaceae</taxon>
        <taxon>Hyaloscypha</taxon>
        <taxon>Hyaloscypha variabilis</taxon>
    </lineage>
</organism>
<accession>A0A2J6RN48</accession>
<dbReference type="PANTHER" id="PTHR34846">
    <property type="entry name" value="4-CARBOXYMUCONOLACTONE DECARBOXYLASE FAMILY PROTEIN (AFU_ORTHOLOGUE AFUA_6G11590)"/>
    <property type="match status" value="1"/>
</dbReference>
<sequence length="145" mass="15496">SGPLLGPFTPLLYTPALCRPFFAFMSAVSTMPGLPAAARETAILATGSHYQAPYEIYAHEHVALANTSLSKEQINMIKRGKKPKDLGKGEGGDMELVTKKGPLGKETWEGVFGTFGREGAAALVQFVGLYAYTCVLLNGCDMQVP</sequence>